<dbReference type="AlphaFoldDB" id="A0A175VRF1"/>
<protein>
    <submittedName>
        <fullName evidence="1">Uncharacterized protein</fullName>
    </submittedName>
</protein>
<organism evidence="1 2">
    <name type="scientific">Madurella mycetomatis</name>
    <dbReference type="NCBI Taxonomy" id="100816"/>
    <lineage>
        <taxon>Eukaryota</taxon>
        <taxon>Fungi</taxon>
        <taxon>Dikarya</taxon>
        <taxon>Ascomycota</taxon>
        <taxon>Pezizomycotina</taxon>
        <taxon>Sordariomycetes</taxon>
        <taxon>Sordariomycetidae</taxon>
        <taxon>Sordariales</taxon>
        <taxon>Sordariales incertae sedis</taxon>
        <taxon>Madurella</taxon>
    </lineage>
</organism>
<proteinExistence type="predicted"/>
<dbReference type="OrthoDB" id="10037289at2759"/>
<dbReference type="EMBL" id="LCTW02000403">
    <property type="protein sequence ID" value="KXX73953.1"/>
    <property type="molecule type" value="Genomic_DNA"/>
</dbReference>
<evidence type="ECO:0000313" key="1">
    <source>
        <dbReference type="EMBL" id="KXX73953.1"/>
    </source>
</evidence>
<sequence>MRPAQEHPDHKWITTYAPRSKFSMQFAMVGVRCPDNFCMHIYQGYEGHGVMEVIESLVDDARSLMILIRLIGHTFLATLVCSPRTRATPR</sequence>
<name>A0A175VRF1_9PEZI</name>
<accession>A0A175VRF1</accession>
<evidence type="ECO:0000313" key="2">
    <source>
        <dbReference type="Proteomes" id="UP000078237"/>
    </source>
</evidence>
<dbReference type="Proteomes" id="UP000078237">
    <property type="component" value="Unassembled WGS sequence"/>
</dbReference>
<keyword evidence="2" id="KW-1185">Reference proteome</keyword>
<gene>
    <name evidence="1" type="ORF">MMYC01_208727</name>
</gene>
<reference evidence="1 2" key="1">
    <citation type="journal article" date="2016" name="Genome Announc.">
        <title>Genome Sequence of Madurella mycetomatis mm55, Isolated from a Human Mycetoma Case in Sudan.</title>
        <authorList>
            <person name="Smit S."/>
            <person name="Derks M.F."/>
            <person name="Bervoets S."/>
            <person name="Fahal A."/>
            <person name="van Leeuwen W."/>
            <person name="van Belkum A."/>
            <person name="van de Sande W.W."/>
        </authorList>
    </citation>
    <scope>NUCLEOTIDE SEQUENCE [LARGE SCALE GENOMIC DNA]</scope>
    <source>
        <strain evidence="2">mm55</strain>
    </source>
</reference>
<dbReference type="VEuPathDB" id="FungiDB:MMYC01_208727"/>
<dbReference type="STRING" id="100816.A0A175VRF1"/>
<comment type="caution">
    <text evidence="1">The sequence shown here is derived from an EMBL/GenBank/DDBJ whole genome shotgun (WGS) entry which is preliminary data.</text>
</comment>